<sequence>MPSLSSATISPSTLTIYHHHPFHYQQEPPNSFDTTKTRPPPPLQPKKHNNQNHHYPKISQNHRHHQTVKPTPPISRTNPSTTTVATSTTITATLPSPTNITTTITQKPTTSSHHHAKSLTADRKRERDNTLTSKNPKSTPRAGTNHHLPSFAPVTLTTVPESTAGIATTEPQPTASNIATAEYRGDTQSDRRITTALTFASPREGGNRTGDEVLLTAVATGDEWRLEAMELERERERERERRD</sequence>
<accession>A0A8S0PK49</accession>
<feature type="compositionally biased region" description="Low complexity" evidence="1">
    <location>
        <begin position="77"/>
        <end position="111"/>
    </location>
</feature>
<feature type="compositionally biased region" description="Basic residues" evidence="1">
    <location>
        <begin position="45"/>
        <end position="67"/>
    </location>
</feature>
<evidence type="ECO:0000313" key="2">
    <source>
        <dbReference type="EMBL" id="CAA2941892.1"/>
    </source>
</evidence>
<organism evidence="2 3">
    <name type="scientific">Olea europaea subsp. europaea</name>
    <dbReference type="NCBI Taxonomy" id="158383"/>
    <lineage>
        <taxon>Eukaryota</taxon>
        <taxon>Viridiplantae</taxon>
        <taxon>Streptophyta</taxon>
        <taxon>Embryophyta</taxon>
        <taxon>Tracheophyta</taxon>
        <taxon>Spermatophyta</taxon>
        <taxon>Magnoliopsida</taxon>
        <taxon>eudicotyledons</taxon>
        <taxon>Gunneridae</taxon>
        <taxon>Pentapetalae</taxon>
        <taxon>asterids</taxon>
        <taxon>lamiids</taxon>
        <taxon>Lamiales</taxon>
        <taxon>Oleaceae</taxon>
        <taxon>Oleeae</taxon>
        <taxon>Olea</taxon>
    </lineage>
</organism>
<evidence type="ECO:0000256" key="1">
    <source>
        <dbReference type="SAM" id="MobiDB-lite"/>
    </source>
</evidence>
<gene>
    <name evidence="2" type="ORF">OLEA9_A043675</name>
</gene>
<protein>
    <submittedName>
        <fullName evidence="2">Uncharacterized protein</fullName>
    </submittedName>
</protein>
<feature type="compositionally biased region" description="Basic and acidic residues" evidence="1">
    <location>
        <begin position="120"/>
        <end position="129"/>
    </location>
</feature>
<proteinExistence type="predicted"/>
<name>A0A8S0PK49_OLEEU</name>
<feature type="region of interest" description="Disordered" evidence="1">
    <location>
        <begin position="23"/>
        <end position="150"/>
    </location>
</feature>
<keyword evidence="3" id="KW-1185">Reference proteome</keyword>
<evidence type="ECO:0000313" key="3">
    <source>
        <dbReference type="Proteomes" id="UP000594638"/>
    </source>
</evidence>
<reference evidence="2 3" key="1">
    <citation type="submission" date="2019-12" db="EMBL/GenBank/DDBJ databases">
        <authorList>
            <person name="Alioto T."/>
            <person name="Alioto T."/>
            <person name="Gomez Garrido J."/>
        </authorList>
    </citation>
    <scope>NUCLEOTIDE SEQUENCE [LARGE SCALE GENOMIC DNA]</scope>
</reference>
<dbReference type="Proteomes" id="UP000594638">
    <property type="component" value="Unassembled WGS sequence"/>
</dbReference>
<comment type="caution">
    <text evidence="2">The sequence shown here is derived from an EMBL/GenBank/DDBJ whole genome shotgun (WGS) entry which is preliminary data.</text>
</comment>
<feature type="compositionally biased region" description="Polar residues" evidence="1">
    <location>
        <begin position="130"/>
        <end position="142"/>
    </location>
</feature>
<dbReference type="AlphaFoldDB" id="A0A8S0PK49"/>
<dbReference type="Gramene" id="OE9A043675T1">
    <property type="protein sequence ID" value="OE9A043675C1"/>
    <property type="gene ID" value="OE9A043675"/>
</dbReference>
<dbReference type="EMBL" id="CACTIH010000050">
    <property type="protein sequence ID" value="CAA2941892.1"/>
    <property type="molecule type" value="Genomic_DNA"/>
</dbReference>